<feature type="domain" description="DUF2059" evidence="2">
    <location>
        <begin position="84"/>
        <end position="123"/>
    </location>
</feature>
<reference evidence="3 4" key="1">
    <citation type="submission" date="2020-03" db="EMBL/GenBank/DDBJ databases">
        <title>Sphingomonas sp. nov., isolated from fish.</title>
        <authorList>
            <person name="Hyun D.-W."/>
            <person name="Bae J.-W."/>
        </authorList>
    </citation>
    <scope>NUCLEOTIDE SEQUENCE [LARGE SCALE GENOMIC DNA]</scope>
    <source>
        <strain evidence="3 4">HDW15C</strain>
    </source>
</reference>
<keyword evidence="1" id="KW-0732">Signal</keyword>
<dbReference type="KEGG" id="ssin:G7078_10565"/>
<organism evidence="3 4">
    <name type="scientific">Sphingomonas sinipercae</name>
    <dbReference type="NCBI Taxonomy" id="2714944"/>
    <lineage>
        <taxon>Bacteria</taxon>
        <taxon>Pseudomonadati</taxon>
        <taxon>Pseudomonadota</taxon>
        <taxon>Alphaproteobacteria</taxon>
        <taxon>Sphingomonadales</taxon>
        <taxon>Sphingomonadaceae</taxon>
        <taxon>Sphingomonas</taxon>
    </lineage>
</organism>
<dbReference type="EMBL" id="CP049871">
    <property type="protein sequence ID" value="QIL03175.1"/>
    <property type="molecule type" value="Genomic_DNA"/>
</dbReference>
<sequence length="145" mass="15057">MTLLLALALAAAVPPSVEASALGRQVAEAGTLGTLLPLITAKETEELLAQHEDLGKDEQATLRALAADIAKAGSERALAANGRAYAEALTAEELKIVVAFQRSAAGRRYQAVQPQVIAATMVALAGLDFKKDVLAAFCKKTGKLC</sequence>
<evidence type="ECO:0000256" key="1">
    <source>
        <dbReference type="SAM" id="SignalP"/>
    </source>
</evidence>
<gene>
    <name evidence="3" type="ORF">G7078_10565</name>
</gene>
<feature type="signal peptide" evidence="1">
    <location>
        <begin position="1"/>
        <end position="19"/>
    </location>
</feature>
<dbReference type="Proteomes" id="UP000502502">
    <property type="component" value="Chromosome"/>
</dbReference>
<dbReference type="AlphaFoldDB" id="A0A6G7ZQH2"/>
<name>A0A6G7ZQH2_9SPHN</name>
<evidence type="ECO:0000313" key="4">
    <source>
        <dbReference type="Proteomes" id="UP000502502"/>
    </source>
</evidence>
<keyword evidence="4" id="KW-1185">Reference proteome</keyword>
<feature type="chain" id="PRO_5026169324" evidence="1">
    <location>
        <begin position="20"/>
        <end position="145"/>
    </location>
</feature>
<evidence type="ECO:0000313" key="3">
    <source>
        <dbReference type="EMBL" id="QIL03175.1"/>
    </source>
</evidence>
<evidence type="ECO:0000259" key="2">
    <source>
        <dbReference type="Pfam" id="PF09832"/>
    </source>
</evidence>
<dbReference type="Pfam" id="PF09832">
    <property type="entry name" value="DUF2059"/>
    <property type="match status" value="1"/>
</dbReference>
<protein>
    <submittedName>
        <fullName evidence="3">DUF2059 domain-containing protein</fullName>
    </submittedName>
</protein>
<dbReference type="RefSeq" id="WP_166095853.1">
    <property type="nucleotide sequence ID" value="NZ_CP049871.1"/>
</dbReference>
<proteinExistence type="predicted"/>
<accession>A0A6G7ZQH2</accession>
<dbReference type="InterPro" id="IPR018637">
    <property type="entry name" value="DUF2059"/>
</dbReference>